<gene>
    <name evidence="2" type="ordered locus">Meso_3210</name>
</gene>
<dbReference type="AlphaFoldDB" id="Q11DE3"/>
<organism evidence="2">
    <name type="scientific">Chelativorans sp. (strain BNC1)</name>
    <dbReference type="NCBI Taxonomy" id="266779"/>
    <lineage>
        <taxon>Bacteria</taxon>
        <taxon>Pseudomonadati</taxon>
        <taxon>Pseudomonadota</taxon>
        <taxon>Alphaproteobacteria</taxon>
        <taxon>Hyphomicrobiales</taxon>
        <taxon>Phyllobacteriaceae</taxon>
        <taxon>Chelativorans</taxon>
    </lineage>
</organism>
<proteinExistence type="predicted"/>
<dbReference type="eggNOG" id="COG5468">
    <property type="taxonomic scope" value="Bacteria"/>
</dbReference>
<name>Q11DE3_CHESB</name>
<sequence precursor="true">MRLTIRAFPVAAAALMLLMAGGCTVQPLLSTQQDVSGQQTLADLSAVSVDPVDTRQALEVRNHLLFLLHGSARPTAERYKLNFSVSSAVTSAATVQIANQNEPTAGTVSLSATYRLSDAGTGKTLAQGTRQVMSAFDRSRQEFAVLRAVRDAEDRAARELAELLRMAIAQDMVRLNLR</sequence>
<dbReference type="KEGG" id="mes:Meso_3210"/>
<dbReference type="HOGENOM" id="CLU_117986_1_0_5"/>
<dbReference type="STRING" id="266779.Meso_3210"/>
<feature type="signal peptide" evidence="1">
    <location>
        <begin position="1"/>
        <end position="25"/>
    </location>
</feature>
<evidence type="ECO:0008006" key="3">
    <source>
        <dbReference type="Google" id="ProtNLM"/>
    </source>
</evidence>
<evidence type="ECO:0000313" key="2">
    <source>
        <dbReference type="EMBL" id="ABG64582.1"/>
    </source>
</evidence>
<reference evidence="2" key="1">
    <citation type="submission" date="2006-06" db="EMBL/GenBank/DDBJ databases">
        <title>Complete sequence of chromosome of Chelativorans sp. BNC1.</title>
        <authorList>
            <consortium name="US DOE Joint Genome Institute"/>
            <person name="Copeland A."/>
            <person name="Lucas S."/>
            <person name="Lapidus A."/>
            <person name="Barry K."/>
            <person name="Detter J.C."/>
            <person name="Glavina del Rio T."/>
            <person name="Hammon N."/>
            <person name="Israni S."/>
            <person name="Dalin E."/>
            <person name="Tice H."/>
            <person name="Pitluck S."/>
            <person name="Chertkov O."/>
            <person name="Brettin T."/>
            <person name="Bruce D."/>
            <person name="Han C."/>
            <person name="Tapia R."/>
            <person name="Gilna P."/>
            <person name="Schmutz J."/>
            <person name="Larimer F."/>
            <person name="Land M."/>
            <person name="Hauser L."/>
            <person name="Kyrpides N."/>
            <person name="Mikhailova N."/>
            <person name="Richardson P."/>
        </authorList>
    </citation>
    <scope>NUCLEOTIDE SEQUENCE</scope>
    <source>
        <strain evidence="2">BNC1</strain>
    </source>
</reference>
<protein>
    <recommendedName>
        <fullName evidence="3">LPS-assembly lipoprotein</fullName>
    </recommendedName>
</protein>
<dbReference type="EMBL" id="CP000390">
    <property type="protein sequence ID" value="ABG64582.1"/>
    <property type="molecule type" value="Genomic_DNA"/>
</dbReference>
<feature type="chain" id="PRO_5004180206" description="LPS-assembly lipoprotein" evidence="1">
    <location>
        <begin position="26"/>
        <end position="178"/>
    </location>
</feature>
<keyword evidence="1" id="KW-0732">Signal</keyword>
<dbReference type="Gene3D" id="3.30.160.150">
    <property type="entry name" value="Lipoprotein like domain"/>
    <property type="match status" value="1"/>
</dbReference>
<dbReference type="PROSITE" id="PS51257">
    <property type="entry name" value="PROKAR_LIPOPROTEIN"/>
    <property type="match status" value="1"/>
</dbReference>
<evidence type="ECO:0000256" key="1">
    <source>
        <dbReference type="SAM" id="SignalP"/>
    </source>
</evidence>
<accession>Q11DE3</accession>